<comment type="caution">
    <text evidence="12">The sequence shown here is derived from an EMBL/GenBank/DDBJ whole genome shotgun (WGS) entry which is preliminary data.</text>
</comment>
<dbReference type="GO" id="GO:0000122">
    <property type="term" value="P:negative regulation of transcription by RNA polymerase II"/>
    <property type="evidence" value="ECO:0007669"/>
    <property type="project" value="TreeGrafter"/>
</dbReference>
<keyword evidence="3" id="KW-0863">Zinc-finger</keyword>
<dbReference type="InterPro" id="IPR000679">
    <property type="entry name" value="Znf_GATA"/>
</dbReference>
<dbReference type="PANTHER" id="PTHR10865:SF29">
    <property type="entry name" value="METASTASIS ASSOCIATED 1-LIKE, ISOFORM D"/>
    <property type="match status" value="1"/>
</dbReference>
<gene>
    <name evidence="12" type="ORF">IZO911_LOCUS16019</name>
</gene>
<evidence type="ECO:0000256" key="7">
    <source>
        <dbReference type="ARBA" id="ARBA00093454"/>
    </source>
</evidence>
<dbReference type="InterPro" id="IPR043151">
    <property type="entry name" value="BAH_sf"/>
</dbReference>
<dbReference type="InterPro" id="IPR009057">
    <property type="entry name" value="Homeodomain-like_sf"/>
</dbReference>
<evidence type="ECO:0000313" key="13">
    <source>
        <dbReference type="Proteomes" id="UP000663860"/>
    </source>
</evidence>
<dbReference type="PROSITE" id="PS51293">
    <property type="entry name" value="SANT"/>
    <property type="match status" value="1"/>
</dbReference>
<feature type="domain" description="BAH" evidence="9">
    <location>
        <begin position="4"/>
        <end position="159"/>
    </location>
</feature>
<keyword evidence="2" id="KW-0479">Metal-binding</keyword>
<dbReference type="SMART" id="SM00439">
    <property type="entry name" value="BAH"/>
    <property type="match status" value="1"/>
</dbReference>
<dbReference type="Pfam" id="PF00249">
    <property type="entry name" value="Myb_DNA-binding"/>
    <property type="match status" value="1"/>
</dbReference>
<feature type="domain" description="ELM2" evidence="10">
    <location>
        <begin position="160"/>
        <end position="271"/>
    </location>
</feature>
<dbReference type="SUPFAM" id="SSF46689">
    <property type="entry name" value="Homeodomain-like"/>
    <property type="match status" value="1"/>
</dbReference>
<dbReference type="GO" id="GO:0008270">
    <property type="term" value="F:zinc ion binding"/>
    <property type="evidence" value="ECO:0007669"/>
    <property type="project" value="UniProtKB-KW"/>
</dbReference>
<dbReference type="GO" id="GO:0042826">
    <property type="term" value="F:histone deacetylase binding"/>
    <property type="evidence" value="ECO:0007669"/>
    <property type="project" value="TreeGrafter"/>
</dbReference>
<dbReference type="InterPro" id="IPR001025">
    <property type="entry name" value="BAH_dom"/>
</dbReference>
<feature type="region of interest" description="Disordered" evidence="8">
    <location>
        <begin position="772"/>
        <end position="792"/>
    </location>
</feature>
<dbReference type="Gene3D" id="2.30.30.490">
    <property type="match status" value="1"/>
</dbReference>
<evidence type="ECO:0000256" key="6">
    <source>
        <dbReference type="ARBA" id="ARBA00023242"/>
    </source>
</evidence>
<keyword evidence="6" id="KW-0539">Nucleus</keyword>
<dbReference type="Proteomes" id="UP000663860">
    <property type="component" value="Unassembled WGS sequence"/>
</dbReference>
<evidence type="ECO:0000259" key="9">
    <source>
        <dbReference type="PROSITE" id="PS51038"/>
    </source>
</evidence>
<evidence type="ECO:0000256" key="1">
    <source>
        <dbReference type="ARBA" id="ARBA00022553"/>
    </source>
</evidence>
<dbReference type="Gene3D" id="1.10.10.60">
    <property type="entry name" value="Homeodomain-like"/>
    <property type="match status" value="1"/>
</dbReference>
<dbReference type="InterPro" id="IPR013087">
    <property type="entry name" value="Znf_C2H2_type"/>
</dbReference>
<feature type="compositionally biased region" description="Polar residues" evidence="8">
    <location>
        <begin position="77"/>
        <end position="91"/>
    </location>
</feature>
<dbReference type="CDD" id="cd00202">
    <property type="entry name" value="ZnF_GATA"/>
    <property type="match status" value="1"/>
</dbReference>
<dbReference type="SMART" id="SM00355">
    <property type="entry name" value="ZnF_C2H2"/>
    <property type="match status" value="1"/>
</dbReference>
<dbReference type="SMART" id="SM00717">
    <property type="entry name" value="SANT"/>
    <property type="match status" value="1"/>
</dbReference>
<dbReference type="GO" id="GO:0003714">
    <property type="term" value="F:transcription corepressor activity"/>
    <property type="evidence" value="ECO:0007669"/>
    <property type="project" value="TreeGrafter"/>
</dbReference>
<dbReference type="Pfam" id="PF01448">
    <property type="entry name" value="ELM2"/>
    <property type="match status" value="1"/>
</dbReference>
<feature type="region of interest" description="Disordered" evidence="8">
    <location>
        <begin position="171"/>
        <end position="190"/>
    </location>
</feature>
<dbReference type="GO" id="GO:0003713">
    <property type="term" value="F:transcription coactivator activity"/>
    <property type="evidence" value="ECO:0007669"/>
    <property type="project" value="TreeGrafter"/>
</dbReference>
<comment type="similarity">
    <text evidence="7">Belongs to the metastasis-associated protein family.</text>
</comment>
<dbReference type="GO" id="GO:0016581">
    <property type="term" value="C:NuRD complex"/>
    <property type="evidence" value="ECO:0007669"/>
    <property type="project" value="TreeGrafter"/>
</dbReference>
<feature type="region of interest" description="Disordered" evidence="8">
    <location>
        <begin position="73"/>
        <end position="94"/>
    </location>
</feature>
<dbReference type="Pfam" id="PF17226">
    <property type="entry name" value="MTA_R1"/>
    <property type="match status" value="1"/>
</dbReference>
<dbReference type="InterPro" id="IPR035170">
    <property type="entry name" value="MTA1_R1"/>
</dbReference>
<evidence type="ECO:0000256" key="5">
    <source>
        <dbReference type="ARBA" id="ARBA00023125"/>
    </source>
</evidence>
<dbReference type="EMBL" id="CAJNOE010000141">
    <property type="protein sequence ID" value="CAF0970586.1"/>
    <property type="molecule type" value="Genomic_DNA"/>
</dbReference>
<keyword evidence="5" id="KW-0238">DNA-binding</keyword>
<evidence type="ECO:0000259" key="11">
    <source>
        <dbReference type="PROSITE" id="PS51293"/>
    </source>
</evidence>
<evidence type="ECO:0000256" key="3">
    <source>
        <dbReference type="ARBA" id="ARBA00022771"/>
    </source>
</evidence>
<dbReference type="FunFam" id="1.10.10.60:FF:000012">
    <property type="entry name" value="Metastasis-associated 1 family, member 3"/>
    <property type="match status" value="1"/>
</dbReference>
<evidence type="ECO:0000313" key="12">
    <source>
        <dbReference type="EMBL" id="CAF0970586.1"/>
    </source>
</evidence>
<dbReference type="InterPro" id="IPR001005">
    <property type="entry name" value="SANT/Myb"/>
</dbReference>
<evidence type="ECO:0000259" key="10">
    <source>
        <dbReference type="PROSITE" id="PS51156"/>
    </source>
</evidence>
<feature type="compositionally biased region" description="Polar residues" evidence="8">
    <location>
        <begin position="634"/>
        <end position="648"/>
    </location>
</feature>
<protein>
    <recommendedName>
        <fullName evidence="14">Metastasis-associated protein MTA3</fullName>
    </recommendedName>
</protein>
<dbReference type="CDD" id="cd11661">
    <property type="entry name" value="SANT_MTA3_like"/>
    <property type="match status" value="1"/>
</dbReference>
<dbReference type="CDD" id="cd04709">
    <property type="entry name" value="BAH_MTA"/>
    <property type="match status" value="1"/>
</dbReference>
<accession>A0A814EK90</accession>
<dbReference type="PROSITE" id="PS00028">
    <property type="entry name" value="ZINC_FINGER_C2H2_1"/>
    <property type="match status" value="1"/>
</dbReference>
<dbReference type="Pfam" id="PF00320">
    <property type="entry name" value="GATA"/>
    <property type="match status" value="1"/>
</dbReference>
<dbReference type="GO" id="GO:0043565">
    <property type="term" value="F:sequence-specific DNA binding"/>
    <property type="evidence" value="ECO:0007669"/>
    <property type="project" value="InterPro"/>
</dbReference>
<dbReference type="PANTHER" id="PTHR10865">
    <property type="entry name" value="METASTASIS-ASSOCIATED PROTEIN AND MESODERM INDUCTION EARLY RESPONSE PROTEIN"/>
    <property type="match status" value="1"/>
</dbReference>
<feature type="domain" description="SANT" evidence="11">
    <location>
        <begin position="278"/>
        <end position="330"/>
    </location>
</feature>
<sequence length="875" mass="101029">MASCMYRVGDYVYFEGNPTEPYLIRRIEELNKTPNGNVEARVACFYRRRDISSYLVNQVDRLKIDAPWEDDDEIANDTASTSTTGQSTELSDTQKHQLRHRELFLTRQNETLLATNIRGKCLVTLHNETETFVSYLSSEDLFFYQLVYDPNQKTLNADRGEIRVGGKYQADVPAQPVSNDGTEDNSPSREDLIWDANGGLTEKQIEQYLIVARSIGTFARALDCPTALKHPSLHMSAASASRDATLFFAMDTLHKHHYDLALATCSLVPNTGPILVKDQMEDWSAAEANSFEDAIEKCGKDFHEIQKEYLPWKSLKGIIEYYYMWKTTDRYVVQRRLKLAEQENKLKQVFIPNYNKAHQCLLPQRPQGGESKPCESCGTTSSAQWYQWSTAQPHTRLCAECWTYYKKLGGVKYPKKSGPDRRQERAANINKLVSYKCNINGCEKECKNKSALHRHYALAHGTMFRSGSPRPLSKPRNTFALVTTPLSRAVRPLCSIRHLARCPSFSIDMGDALRQWETFANEKSPVDIRNICTRLRNAYKQESENKKTKHLNDIFPHQDENDKDKTFDDFLSKYEEKENNENETNIPLRYPKLKTDSGDFYAQFTHSNMSIMKKRPYESNDSSNEGPSPKRTLISRQNLIKTKSPSTAKLSRSRAYTVPFVDPPDGIYLRVTKDIKRLRKEIPQKEIRRIARAPWKKLNTNFVSENKKTKHLNDIFPHQDENDKDKTFDDFLSKYEEKENNENETNIPLRYPKLKTDSGDFYAQFTHSNMSIMKKRPYESNDSSNEGPSPKRTLISRQNLIKTKSPSTAKLSRSRAYTVPFVDPPDGIYLRVTKDIKRLRKEIPQKEIRRIARAPWKKLNTNFVSYVDDDIVVLD</sequence>
<evidence type="ECO:0000256" key="8">
    <source>
        <dbReference type="SAM" id="MobiDB-lite"/>
    </source>
</evidence>
<dbReference type="FunFam" id="4.10.1240.50:FF:000001">
    <property type="entry name" value="Metastasis-associated 1 family, member 3"/>
    <property type="match status" value="1"/>
</dbReference>
<proteinExistence type="inferred from homology"/>
<dbReference type="InterPro" id="IPR040138">
    <property type="entry name" value="MIER/MTA"/>
</dbReference>
<dbReference type="AlphaFoldDB" id="A0A814EK90"/>
<evidence type="ECO:0000256" key="4">
    <source>
        <dbReference type="ARBA" id="ARBA00022833"/>
    </source>
</evidence>
<organism evidence="12 13">
    <name type="scientific">Adineta steineri</name>
    <dbReference type="NCBI Taxonomy" id="433720"/>
    <lineage>
        <taxon>Eukaryota</taxon>
        <taxon>Metazoa</taxon>
        <taxon>Spiralia</taxon>
        <taxon>Gnathifera</taxon>
        <taxon>Rotifera</taxon>
        <taxon>Eurotatoria</taxon>
        <taxon>Bdelloidea</taxon>
        <taxon>Adinetida</taxon>
        <taxon>Adinetidae</taxon>
        <taxon>Adineta</taxon>
    </lineage>
</organism>
<dbReference type="Pfam" id="PF01426">
    <property type="entry name" value="BAH"/>
    <property type="match status" value="1"/>
</dbReference>
<dbReference type="InterPro" id="IPR000949">
    <property type="entry name" value="ELM2_dom"/>
</dbReference>
<dbReference type="SMART" id="SM01189">
    <property type="entry name" value="ELM2"/>
    <property type="match status" value="1"/>
</dbReference>
<reference evidence="12" key="1">
    <citation type="submission" date="2021-02" db="EMBL/GenBank/DDBJ databases">
        <authorList>
            <person name="Nowell W R."/>
        </authorList>
    </citation>
    <scope>NUCLEOTIDE SEQUENCE</scope>
</reference>
<keyword evidence="4" id="KW-0862">Zinc</keyword>
<dbReference type="Gene3D" id="4.10.1240.50">
    <property type="match status" value="1"/>
</dbReference>
<dbReference type="InterPro" id="IPR017884">
    <property type="entry name" value="SANT_dom"/>
</dbReference>
<dbReference type="SMART" id="SM00401">
    <property type="entry name" value="ZnF_GATA"/>
    <property type="match status" value="1"/>
</dbReference>
<dbReference type="GO" id="GO:0003682">
    <property type="term" value="F:chromatin binding"/>
    <property type="evidence" value="ECO:0007669"/>
    <property type="project" value="InterPro"/>
</dbReference>
<evidence type="ECO:0008006" key="14">
    <source>
        <dbReference type="Google" id="ProtNLM"/>
    </source>
</evidence>
<keyword evidence="1" id="KW-0597">Phosphoprotein</keyword>
<name>A0A814EK90_9BILA</name>
<dbReference type="PROSITE" id="PS51038">
    <property type="entry name" value="BAH"/>
    <property type="match status" value="1"/>
</dbReference>
<dbReference type="PROSITE" id="PS51156">
    <property type="entry name" value="ELM2"/>
    <property type="match status" value="1"/>
</dbReference>
<feature type="region of interest" description="Disordered" evidence="8">
    <location>
        <begin position="611"/>
        <end position="648"/>
    </location>
</feature>
<evidence type="ECO:0000256" key="2">
    <source>
        <dbReference type="ARBA" id="ARBA00022723"/>
    </source>
</evidence>